<dbReference type="AlphaFoldDB" id="A0A2S2QYY0"/>
<name>A0A2S2QYY0_9HEMI</name>
<protein>
    <submittedName>
        <fullName evidence="1">Uncharacterized protein</fullName>
    </submittedName>
</protein>
<sequence length="141" mass="15580">MNASSPTFPADVDLLRVLRLLAADNDFGCGMARRSDVETAFEAQKYGRGEAGDEIDATGCQKVAGRTPAAGADGYKSTSGRVTRQTIIGTAYCLRVLVNDEYHGRRHEYEKKKYAFDHDVQIVDQFPRSSNDEHHGIQETP</sequence>
<gene>
    <name evidence="1" type="ORF">g.138712</name>
</gene>
<dbReference type="EMBL" id="GGMS01013681">
    <property type="protein sequence ID" value="MBY82884.1"/>
    <property type="molecule type" value="Transcribed_RNA"/>
</dbReference>
<evidence type="ECO:0000313" key="1">
    <source>
        <dbReference type="EMBL" id="MBY82884.1"/>
    </source>
</evidence>
<reference evidence="1" key="1">
    <citation type="submission" date="2018-04" db="EMBL/GenBank/DDBJ databases">
        <title>Transcriptome assembly of Sipha flava.</title>
        <authorList>
            <person name="Scully E.D."/>
            <person name="Geib S.M."/>
            <person name="Palmer N.A."/>
            <person name="Koch K."/>
            <person name="Bradshaw J."/>
            <person name="Heng-Moss T."/>
            <person name="Sarath G."/>
        </authorList>
    </citation>
    <scope>NUCLEOTIDE SEQUENCE</scope>
</reference>
<organism evidence="1">
    <name type="scientific">Sipha flava</name>
    <name type="common">yellow sugarcane aphid</name>
    <dbReference type="NCBI Taxonomy" id="143950"/>
    <lineage>
        <taxon>Eukaryota</taxon>
        <taxon>Metazoa</taxon>
        <taxon>Ecdysozoa</taxon>
        <taxon>Arthropoda</taxon>
        <taxon>Hexapoda</taxon>
        <taxon>Insecta</taxon>
        <taxon>Pterygota</taxon>
        <taxon>Neoptera</taxon>
        <taxon>Paraneoptera</taxon>
        <taxon>Hemiptera</taxon>
        <taxon>Sternorrhyncha</taxon>
        <taxon>Aphidomorpha</taxon>
        <taxon>Aphidoidea</taxon>
        <taxon>Aphididae</taxon>
        <taxon>Sipha</taxon>
    </lineage>
</organism>
<accession>A0A2S2QYY0</accession>
<proteinExistence type="predicted"/>